<dbReference type="InterPro" id="IPR036282">
    <property type="entry name" value="Glutathione-S-Trfase_C_sf"/>
</dbReference>
<accession>A0A1D6N0B2</accession>
<feature type="region of interest" description="Disordered" evidence="1">
    <location>
        <begin position="115"/>
        <end position="151"/>
    </location>
</feature>
<name>A0A1D6N0B2_MAIZE</name>
<dbReference type="EMBL" id="CM007649">
    <property type="protein sequence ID" value="ONM34226.1"/>
    <property type="molecule type" value="Genomic_DNA"/>
</dbReference>
<reference evidence="2" key="1">
    <citation type="submission" date="2015-12" db="EMBL/GenBank/DDBJ databases">
        <title>Update maize B73 reference genome by single molecule sequencing technologies.</title>
        <authorList>
            <consortium name="Maize Genome Sequencing Project"/>
            <person name="Ware D."/>
        </authorList>
    </citation>
    <scope>NUCLEOTIDE SEQUENCE [LARGE SCALE GENOMIC DNA]</scope>
    <source>
        <tissue evidence="2">Seedling</tissue>
    </source>
</reference>
<dbReference type="InParanoid" id="A0A1D6N0B2"/>
<dbReference type="GO" id="GO:0016740">
    <property type="term" value="F:transferase activity"/>
    <property type="evidence" value="ECO:0007669"/>
    <property type="project" value="UniProtKB-KW"/>
</dbReference>
<dbReference type="OMA" id="GWVQNVK"/>
<dbReference type="AlphaFoldDB" id="A0A1D6N0B2"/>
<evidence type="ECO:0000256" key="1">
    <source>
        <dbReference type="SAM" id="MobiDB-lite"/>
    </source>
</evidence>
<dbReference type="SUPFAM" id="SSF47616">
    <property type="entry name" value="GST C-terminal domain-like"/>
    <property type="match status" value="1"/>
</dbReference>
<sequence>MHTALAPFLGLTTSHEAVKQAEKLVMQSLGVIESVWLKGDAKFLLGSPQPSIADLSLVCEIMQLEMFGDEVRDRFLGAHERILVWMDKVKKATSPHFEEAHELLFQVKKARMVQGSSSKAFEPRQSSKQHQSSDDQRQNKRQTDRQIDLVI</sequence>
<dbReference type="InterPro" id="IPR043377">
    <property type="entry name" value="GSTT1/2/3"/>
</dbReference>
<protein>
    <submittedName>
        <fullName evidence="2">Glutathione S-transferase T1</fullName>
    </submittedName>
</protein>
<organism evidence="2">
    <name type="scientific">Zea mays</name>
    <name type="common">Maize</name>
    <dbReference type="NCBI Taxonomy" id="4577"/>
    <lineage>
        <taxon>Eukaryota</taxon>
        <taxon>Viridiplantae</taxon>
        <taxon>Streptophyta</taxon>
        <taxon>Embryophyta</taxon>
        <taxon>Tracheophyta</taxon>
        <taxon>Spermatophyta</taxon>
        <taxon>Magnoliopsida</taxon>
        <taxon>Liliopsida</taxon>
        <taxon>Poales</taxon>
        <taxon>Poaceae</taxon>
        <taxon>PACMAD clade</taxon>
        <taxon>Panicoideae</taxon>
        <taxon>Andropogonodae</taxon>
        <taxon>Andropogoneae</taxon>
        <taxon>Tripsacinae</taxon>
        <taxon>Zea</taxon>
    </lineage>
</organism>
<feature type="compositionally biased region" description="Basic and acidic residues" evidence="1">
    <location>
        <begin position="131"/>
        <end position="151"/>
    </location>
</feature>
<dbReference type="PANTHER" id="PTHR44750">
    <property type="entry name" value="GLUTATHIONE S-TRANSFERASE T1-RELATED"/>
    <property type="match status" value="1"/>
</dbReference>
<proteinExistence type="predicted"/>
<dbReference type="SMR" id="A0A1D6N0B2"/>
<dbReference type="ExpressionAtlas" id="A0A1D6N0B2">
    <property type="expression patterns" value="baseline and differential"/>
</dbReference>
<dbReference type="PANTHER" id="PTHR44750:SF1">
    <property type="entry name" value="GLUTATHIONE S-TRANSFERASE T1-RELATED"/>
    <property type="match status" value="1"/>
</dbReference>
<dbReference type="STRING" id="4577.A0A1D6N0B2"/>
<keyword evidence="2" id="KW-0808">Transferase</keyword>
<dbReference type="Gene3D" id="1.20.1050.10">
    <property type="match status" value="1"/>
</dbReference>
<gene>
    <name evidence="2" type="ORF">ZEAMMB73_Zm00001d041977</name>
</gene>
<evidence type="ECO:0000313" key="2">
    <source>
        <dbReference type="EMBL" id="ONM34226.1"/>
    </source>
</evidence>